<dbReference type="Proteomes" id="UP000244005">
    <property type="component" value="Unassembled WGS sequence"/>
</dbReference>
<organism evidence="2 3">
    <name type="scientific">Marchantia polymorpha</name>
    <name type="common">Common liverwort</name>
    <name type="synonym">Marchantia aquatica</name>
    <dbReference type="NCBI Taxonomy" id="3197"/>
    <lineage>
        <taxon>Eukaryota</taxon>
        <taxon>Viridiplantae</taxon>
        <taxon>Streptophyta</taxon>
        <taxon>Embryophyta</taxon>
        <taxon>Marchantiophyta</taxon>
        <taxon>Marchantiopsida</taxon>
        <taxon>Marchantiidae</taxon>
        <taxon>Marchantiales</taxon>
        <taxon>Marchantiaceae</taxon>
        <taxon>Marchantia</taxon>
    </lineage>
</organism>
<protein>
    <submittedName>
        <fullName evidence="2">Uncharacterized protein</fullName>
    </submittedName>
</protein>
<evidence type="ECO:0000256" key="1">
    <source>
        <dbReference type="SAM" id="MobiDB-lite"/>
    </source>
</evidence>
<dbReference type="Gramene" id="Mp1g28970.1">
    <property type="protein sequence ID" value="Mp1g28970.1.cds1"/>
    <property type="gene ID" value="Mp1g28970"/>
</dbReference>
<feature type="region of interest" description="Disordered" evidence="1">
    <location>
        <begin position="1"/>
        <end position="27"/>
    </location>
</feature>
<name>A0A2R6WD06_MARPO</name>
<evidence type="ECO:0000313" key="3">
    <source>
        <dbReference type="Proteomes" id="UP000244005"/>
    </source>
</evidence>
<proteinExistence type="predicted"/>
<gene>
    <name evidence="2" type="ORF">MARPO_0107s0012</name>
</gene>
<reference evidence="3" key="1">
    <citation type="journal article" date="2017" name="Cell">
        <title>Insights into land plant evolution garnered from the Marchantia polymorpha genome.</title>
        <authorList>
            <person name="Bowman J.L."/>
            <person name="Kohchi T."/>
            <person name="Yamato K.T."/>
            <person name="Jenkins J."/>
            <person name="Shu S."/>
            <person name="Ishizaki K."/>
            <person name="Yamaoka S."/>
            <person name="Nishihama R."/>
            <person name="Nakamura Y."/>
            <person name="Berger F."/>
            <person name="Adam C."/>
            <person name="Aki S.S."/>
            <person name="Althoff F."/>
            <person name="Araki T."/>
            <person name="Arteaga-Vazquez M.A."/>
            <person name="Balasubrmanian S."/>
            <person name="Barry K."/>
            <person name="Bauer D."/>
            <person name="Boehm C.R."/>
            <person name="Briginshaw L."/>
            <person name="Caballero-Perez J."/>
            <person name="Catarino B."/>
            <person name="Chen F."/>
            <person name="Chiyoda S."/>
            <person name="Chovatia M."/>
            <person name="Davies K.M."/>
            <person name="Delmans M."/>
            <person name="Demura T."/>
            <person name="Dierschke T."/>
            <person name="Dolan L."/>
            <person name="Dorantes-Acosta A.E."/>
            <person name="Eklund D.M."/>
            <person name="Florent S.N."/>
            <person name="Flores-Sandoval E."/>
            <person name="Fujiyama A."/>
            <person name="Fukuzawa H."/>
            <person name="Galik B."/>
            <person name="Grimanelli D."/>
            <person name="Grimwood J."/>
            <person name="Grossniklaus U."/>
            <person name="Hamada T."/>
            <person name="Haseloff J."/>
            <person name="Hetherington A.J."/>
            <person name="Higo A."/>
            <person name="Hirakawa Y."/>
            <person name="Hundley H.N."/>
            <person name="Ikeda Y."/>
            <person name="Inoue K."/>
            <person name="Inoue S.I."/>
            <person name="Ishida S."/>
            <person name="Jia Q."/>
            <person name="Kakita M."/>
            <person name="Kanazawa T."/>
            <person name="Kawai Y."/>
            <person name="Kawashima T."/>
            <person name="Kennedy M."/>
            <person name="Kinose K."/>
            <person name="Kinoshita T."/>
            <person name="Kohara Y."/>
            <person name="Koide E."/>
            <person name="Komatsu K."/>
            <person name="Kopischke S."/>
            <person name="Kubo M."/>
            <person name="Kyozuka J."/>
            <person name="Lagercrantz U."/>
            <person name="Lin S.S."/>
            <person name="Lindquist E."/>
            <person name="Lipzen A.M."/>
            <person name="Lu C.W."/>
            <person name="De Luna E."/>
            <person name="Martienssen R.A."/>
            <person name="Minamino N."/>
            <person name="Mizutani M."/>
            <person name="Mizutani M."/>
            <person name="Mochizuki N."/>
            <person name="Monte I."/>
            <person name="Mosher R."/>
            <person name="Nagasaki H."/>
            <person name="Nakagami H."/>
            <person name="Naramoto S."/>
            <person name="Nishitani K."/>
            <person name="Ohtani M."/>
            <person name="Okamoto T."/>
            <person name="Okumura M."/>
            <person name="Phillips J."/>
            <person name="Pollak B."/>
            <person name="Reinders A."/>
            <person name="Rovekamp M."/>
            <person name="Sano R."/>
            <person name="Sawa S."/>
            <person name="Schmid M.W."/>
            <person name="Shirakawa M."/>
            <person name="Solano R."/>
            <person name="Spunde A."/>
            <person name="Suetsugu N."/>
            <person name="Sugano S."/>
            <person name="Sugiyama A."/>
            <person name="Sun R."/>
            <person name="Suzuki Y."/>
            <person name="Takenaka M."/>
            <person name="Takezawa D."/>
            <person name="Tomogane H."/>
            <person name="Tsuzuki M."/>
            <person name="Ueda T."/>
            <person name="Umeda M."/>
            <person name="Ward J.M."/>
            <person name="Watanabe Y."/>
            <person name="Yazaki K."/>
            <person name="Yokoyama R."/>
            <person name="Yoshitake Y."/>
            <person name="Yotsui I."/>
            <person name="Zachgo S."/>
            <person name="Schmutz J."/>
        </authorList>
    </citation>
    <scope>NUCLEOTIDE SEQUENCE [LARGE SCALE GENOMIC DNA]</scope>
    <source>
        <strain evidence="3">Tak-1</strain>
    </source>
</reference>
<evidence type="ECO:0000313" key="2">
    <source>
        <dbReference type="EMBL" id="PTQ31736.1"/>
    </source>
</evidence>
<accession>A0A2R6WD06</accession>
<dbReference type="EMBL" id="KZ772779">
    <property type="protein sequence ID" value="PTQ31736.1"/>
    <property type="molecule type" value="Genomic_DNA"/>
</dbReference>
<dbReference type="AlphaFoldDB" id="A0A2R6WD06"/>
<keyword evidence="3" id="KW-1185">Reference proteome</keyword>
<sequence length="114" mass="12762">MVYSAAPRRGSVLPEDPTSELSQAPEARALNDERVHVQLVVVFRTESSCALTWPRFSIPDQAPQTCFPWPVGPSPRGFSRTSDSLCASRADRMALPIHDRWRCSMPEIDQRLAP</sequence>